<gene>
    <name evidence="1" type="ORF">CEXT_747321</name>
</gene>
<comment type="caution">
    <text evidence="1">The sequence shown here is derived from an EMBL/GenBank/DDBJ whole genome shotgun (WGS) entry which is preliminary data.</text>
</comment>
<evidence type="ECO:0000313" key="2">
    <source>
        <dbReference type="Proteomes" id="UP001054945"/>
    </source>
</evidence>
<organism evidence="1 2">
    <name type="scientific">Caerostris extrusa</name>
    <name type="common">Bark spider</name>
    <name type="synonym">Caerostris bankana</name>
    <dbReference type="NCBI Taxonomy" id="172846"/>
    <lineage>
        <taxon>Eukaryota</taxon>
        <taxon>Metazoa</taxon>
        <taxon>Ecdysozoa</taxon>
        <taxon>Arthropoda</taxon>
        <taxon>Chelicerata</taxon>
        <taxon>Arachnida</taxon>
        <taxon>Araneae</taxon>
        <taxon>Araneomorphae</taxon>
        <taxon>Entelegynae</taxon>
        <taxon>Araneoidea</taxon>
        <taxon>Araneidae</taxon>
        <taxon>Caerostris</taxon>
    </lineage>
</organism>
<name>A0AAV4S4F4_CAEEX</name>
<evidence type="ECO:0000313" key="1">
    <source>
        <dbReference type="EMBL" id="GIY27936.1"/>
    </source>
</evidence>
<dbReference type="EMBL" id="BPLR01008883">
    <property type="protein sequence ID" value="GIY27936.1"/>
    <property type="molecule type" value="Genomic_DNA"/>
</dbReference>
<dbReference type="Proteomes" id="UP001054945">
    <property type="component" value="Unassembled WGS sequence"/>
</dbReference>
<sequence length="97" mass="11108">MWNKASSLTGYNIITRFDICGHLCRIRPHLSQDIILSRELDICGHLCGIRPHLTGYNIITRIGYLWSSMWNKASSLTGYNIIGEWTFVDIYGTLAIF</sequence>
<proteinExistence type="predicted"/>
<reference evidence="1 2" key="1">
    <citation type="submission" date="2021-06" db="EMBL/GenBank/DDBJ databases">
        <title>Caerostris extrusa draft genome.</title>
        <authorList>
            <person name="Kono N."/>
            <person name="Arakawa K."/>
        </authorList>
    </citation>
    <scope>NUCLEOTIDE SEQUENCE [LARGE SCALE GENOMIC DNA]</scope>
</reference>
<protein>
    <submittedName>
        <fullName evidence="1">Uncharacterized protein</fullName>
    </submittedName>
</protein>
<accession>A0AAV4S4F4</accession>
<dbReference type="AlphaFoldDB" id="A0AAV4S4F4"/>
<keyword evidence="2" id="KW-1185">Reference proteome</keyword>